<dbReference type="STRING" id="634771.SAMN04488128_1021566"/>
<dbReference type="OrthoDB" id="9808260at2"/>
<dbReference type="AlphaFoldDB" id="A0A1T4RX03"/>
<dbReference type="InterPro" id="IPR038636">
    <property type="entry name" value="Wzi_sf"/>
</dbReference>
<keyword evidence="1" id="KW-0732">Signal</keyword>
<name>A0A1T4RX03_9BACT</name>
<feature type="chain" id="PRO_5013386811" description="Capsule assembly protein Wzi" evidence="1">
    <location>
        <begin position="28"/>
        <end position="536"/>
    </location>
</feature>
<evidence type="ECO:0000313" key="3">
    <source>
        <dbReference type="Proteomes" id="UP000190367"/>
    </source>
</evidence>
<evidence type="ECO:0000256" key="1">
    <source>
        <dbReference type="SAM" id="SignalP"/>
    </source>
</evidence>
<protein>
    <recommendedName>
        <fullName evidence="4">Capsule assembly protein Wzi</fullName>
    </recommendedName>
</protein>
<gene>
    <name evidence="2" type="ORF">SAMN04488128_1021566</name>
</gene>
<organism evidence="2 3">
    <name type="scientific">Chitinophaga eiseniae</name>
    <dbReference type="NCBI Taxonomy" id="634771"/>
    <lineage>
        <taxon>Bacteria</taxon>
        <taxon>Pseudomonadati</taxon>
        <taxon>Bacteroidota</taxon>
        <taxon>Chitinophagia</taxon>
        <taxon>Chitinophagales</taxon>
        <taxon>Chitinophagaceae</taxon>
        <taxon>Chitinophaga</taxon>
    </lineage>
</organism>
<reference evidence="3" key="1">
    <citation type="submission" date="2017-02" db="EMBL/GenBank/DDBJ databases">
        <authorList>
            <person name="Varghese N."/>
            <person name="Submissions S."/>
        </authorList>
    </citation>
    <scope>NUCLEOTIDE SEQUENCE [LARGE SCALE GENOMIC DNA]</scope>
    <source>
        <strain evidence="3">DSM 22224</strain>
    </source>
</reference>
<feature type="signal peptide" evidence="1">
    <location>
        <begin position="1"/>
        <end position="27"/>
    </location>
</feature>
<dbReference type="EMBL" id="FUWZ01000002">
    <property type="protein sequence ID" value="SKA20492.1"/>
    <property type="molecule type" value="Genomic_DNA"/>
</dbReference>
<accession>A0A1T4RX03</accession>
<proteinExistence type="predicted"/>
<dbReference type="RefSeq" id="WP_078670019.1">
    <property type="nucleotide sequence ID" value="NZ_FUWZ01000002.1"/>
</dbReference>
<dbReference type="Gene3D" id="2.40.160.130">
    <property type="entry name" value="Capsule assembly protein Wzi"/>
    <property type="match status" value="1"/>
</dbReference>
<keyword evidence="3" id="KW-1185">Reference proteome</keyword>
<sequence>MKQLLYRLPKPFQLTLLAVLLAVGAHAQEKLPVIAPYNYLNLREAYMDSLNVHTAVRPLLHEDTSAMYTRPDTTKRSWIYRKLFREHLFEFRTQDYNVFVDFLPDFQVGKSRIGSKTTWLNTRGASVKGNIGKNFYFETTFFENQGVFPYYLDSFMRKMSVVPGQGSYKLYQDGKGFDYSNVSALLAYTPNKYLSMAAGYGQNFIGDGHRSLLLSDNQYSYPYLKLTGTLGKFQYTAIWAQFMDRYALDFGQAYHDIGYPKKWGVFHYLDWNVSKKLSIGVFDAVIWPDADSSGRKRGFDWSYMNPIIFLRPAEFSEGSSDNAVLGANAKFKLATKTTMYGQLVLDEFKLKEMVSGKGWWANKWGVQLGIKSYDVFRVKGLDVQGEFNTVRPYTYSYRNTATNYAHYNQSLAHPLGANFRELLGIASYRLKRWYVRGELMWSQYGIDPDSKTNYGQNIYKPYLTYVNVYGNHIAQGIKTDLLYGQGVVAYVLNPKNNLRVEMSVTGRSEKNNVFMSRDLIFNIGLRSSFRQFAYDF</sequence>
<evidence type="ECO:0000313" key="2">
    <source>
        <dbReference type="EMBL" id="SKA20492.1"/>
    </source>
</evidence>
<dbReference type="Proteomes" id="UP000190367">
    <property type="component" value="Unassembled WGS sequence"/>
</dbReference>
<evidence type="ECO:0008006" key="4">
    <source>
        <dbReference type="Google" id="ProtNLM"/>
    </source>
</evidence>